<feature type="domain" description="Response regulatory" evidence="3">
    <location>
        <begin position="15"/>
        <end position="122"/>
    </location>
</feature>
<dbReference type="InterPro" id="IPR001789">
    <property type="entry name" value="Sig_transdc_resp-reg_receiver"/>
</dbReference>
<dbReference type="PANTHER" id="PTHR44591:SF23">
    <property type="entry name" value="CHEY SUBFAMILY"/>
    <property type="match status" value="1"/>
</dbReference>
<dbReference type="EMBL" id="CP001968">
    <property type="protein sequence ID" value="ADD67553.1"/>
    <property type="molecule type" value="Genomic_DNA"/>
</dbReference>
<dbReference type="AlphaFoldDB" id="D4H5D3"/>
<dbReference type="HOGENOM" id="CLU_000445_69_12_0"/>
<dbReference type="Proteomes" id="UP000002012">
    <property type="component" value="Chromosome"/>
</dbReference>
<evidence type="ECO:0000259" key="3">
    <source>
        <dbReference type="PROSITE" id="PS50110"/>
    </source>
</evidence>
<dbReference type="PROSITE" id="PS50110">
    <property type="entry name" value="RESPONSE_REGULATORY"/>
    <property type="match status" value="1"/>
</dbReference>
<dbReference type="STRING" id="522772.Dacet_0772"/>
<dbReference type="Gene3D" id="3.40.50.2300">
    <property type="match status" value="1"/>
</dbReference>
<name>D4H5D3_DENA2</name>
<reference evidence="4 5" key="1">
    <citation type="journal article" date="2010" name="Stand. Genomic Sci.">
        <title>Complete genome sequence of Denitrovibrio acetiphilus type strain (N2460).</title>
        <authorList>
            <person name="Kiss H."/>
            <person name="Lang E."/>
            <person name="Lapidus A."/>
            <person name="Copeland A."/>
            <person name="Nolan M."/>
            <person name="Glavina Del Rio T."/>
            <person name="Chen F."/>
            <person name="Lucas S."/>
            <person name="Tice H."/>
            <person name="Cheng J.F."/>
            <person name="Han C."/>
            <person name="Goodwin L."/>
            <person name="Pitluck S."/>
            <person name="Liolios K."/>
            <person name="Pati A."/>
            <person name="Ivanova N."/>
            <person name="Mavromatis K."/>
            <person name="Chen A."/>
            <person name="Palaniappan K."/>
            <person name="Land M."/>
            <person name="Hauser L."/>
            <person name="Chang Y.J."/>
            <person name="Jeffries C.D."/>
            <person name="Detter J.C."/>
            <person name="Brettin T."/>
            <person name="Spring S."/>
            <person name="Rohde M."/>
            <person name="Goker M."/>
            <person name="Woyke T."/>
            <person name="Bristow J."/>
            <person name="Eisen J.A."/>
            <person name="Markowitz V."/>
            <person name="Hugenholtz P."/>
            <person name="Kyrpides N.C."/>
            <person name="Klenk H.P."/>
        </authorList>
    </citation>
    <scope>NUCLEOTIDE SEQUENCE [LARGE SCALE GENOMIC DNA]</scope>
    <source>
        <strain evidence="5">DSM 12809 / NBRC 114555 / N2460</strain>
    </source>
</reference>
<keyword evidence="1 2" id="KW-0597">Phosphoprotein</keyword>
<dbReference type="RefSeq" id="WP_013010085.1">
    <property type="nucleotide sequence ID" value="NC_013943.1"/>
</dbReference>
<accession>D4H5D3</accession>
<evidence type="ECO:0000256" key="2">
    <source>
        <dbReference type="PROSITE-ProRule" id="PRU00169"/>
    </source>
</evidence>
<dbReference type="InParanoid" id="D4H5D3"/>
<dbReference type="SUPFAM" id="SSF52172">
    <property type="entry name" value="CheY-like"/>
    <property type="match status" value="1"/>
</dbReference>
<dbReference type="KEGG" id="dap:Dacet_0772"/>
<gene>
    <name evidence="4" type="ordered locus">Dacet_0772</name>
</gene>
<organism evidence="4 5">
    <name type="scientific">Denitrovibrio acetiphilus (strain DSM 12809 / NBRC 114555 / N2460)</name>
    <dbReference type="NCBI Taxonomy" id="522772"/>
    <lineage>
        <taxon>Bacteria</taxon>
        <taxon>Pseudomonadati</taxon>
        <taxon>Deferribacterota</taxon>
        <taxon>Deferribacteres</taxon>
        <taxon>Deferribacterales</taxon>
        <taxon>Geovibrionaceae</taxon>
        <taxon>Denitrovibrio</taxon>
    </lineage>
</organism>
<dbReference type="CDD" id="cd17546">
    <property type="entry name" value="REC_hyHK_CKI1_RcsC-like"/>
    <property type="match status" value="1"/>
</dbReference>
<dbReference type="InterPro" id="IPR050595">
    <property type="entry name" value="Bact_response_regulator"/>
</dbReference>
<dbReference type="InterPro" id="IPR011006">
    <property type="entry name" value="CheY-like_superfamily"/>
</dbReference>
<sequence>MKAKDYHTNKNSDFKILYVEDEPVANLLVTKFLKRVYPNVYSEYNGLDAFARYKEIKPDLVITDLNMPVMCGCILIRNIREIDRETPIIVTSANQEVFDLKIDLVKKPVNLSILMSKVKAIASNTYDFCSDIDIEYQLYEITH</sequence>
<dbReference type="GO" id="GO:0000160">
    <property type="term" value="P:phosphorelay signal transduction system"/>
    <property type="evidence" value="ECO:0007669"/>
    <property type="project" value="InterPro"/>
</dbReference>
<evidence type="ECO:0000313" key="4">
    <source>
        <dbReference type="EMBL" id="ADD67553.1"/>
    </source>
</evidence>
<dbReference type="PANTHER" id="PTHR44591">
    <property type="entry name" value="STRESS RESPONSE REGULATOR PROTEIN 1"/>
    <property type="match status" value="1"/>
</dbReference>
<dbReference type="SMART" id="SM00448">
    <property type="entry name" value="REC"/>
    <property type="match status" value="1"/>
</dbReference>
<keyword evidence="5" id="KW-1185">Reference proteome</keyword>
<feature type="modified residue" description="4-aspartylphosphate" evidence="2">
    <location>
        <position position="64"/>
    </location>
</feature>
<dbReference type="eggNOG" id="COG0745">
    <property type="taxonomic scope" value="Bacteria"/>
</dbReference>
<protein>
    <submittedName>
        <fullName evidence="4">Response regulator receiver protein</fullName>
    </submittedName>
</protein>
<dbReference type="Pfam" id="PF00072">
    <property type="entry name" value="Response_reg"/>
    <property type="match status" value="1"/>
</dbReference>
<evidence type="ECO:0000313" key="5">
    <source>
        <dbReference type="Proteomes" id="UP000002012"/>
    </source>
</evidence>
<proteinExistence type="predicted"/>
<dbReference type="PaxDb" id="522772-Dacet_0772"/>
<evidence type="ECO:0000256" key="1">
    <source>
        <dbReference type="ARBA" id="ARBA00022553"/>
    </source>
</evidence>